<evidence type="ECO:0000313" key="3">
    <source>
        <dbReference type="EMBL" id="MRH44496.1"/>
    </source>
</evidence>
<evidence type="ECO:0000313" key="4">
    <source>
        <dbReference type="Proteomes" id="UP000799092"/>
    </source>
</evidence>
<dbReference type="InterPro" id="IPR046720">
    <property type="entry name" value="DUF6612"/>
</dbReference>
<keyword evidence="2" id="KW-0732">Signal</keyword>
<feature type="compositionally biased region" description="Acidic residues" evidence="1">
    <location>
        <begin position="43"/>
        <end position="72"/>
    </location>
</feature>
<dbReference type="EMBL" id="WJNG01000016">
    <property type="protein sequence ID" value="MRH44496.1"/>
    <property type="molecule type" value="Genomic_DNA"/>
</dbReference>
<evidence type="ECO:0000256" key="2">
    <source>
        <dbReference type="SAM" id="SignalP"/>
    </source>
</evidence>
<keyword evidence="4" id="KW-1185">Reference proteome</keyword>
<accession>A0A6A8DJ49</accession>
<dbReference type="Proteomes" id="UP000799092">
    <property type="component" value="Unassembled WGS sequence"/>
</dbReference>
<comment type="caution">
    <text evidence="3">The sequence shown here is derived from an EMBL/GenBank/DDBJ whole genome shotgun (WGS) entry which is preliminary data.</text>
</comment>
<dbReference type="AlphaFoldDB" id="A0A6A8DJ49"/>
<dbReference type="PROSITE" id="PS51257">
    <property type="entry name" value="PROKAR_LIPOPROTEIN"/>
    <property type="match status" value="1"/>
</dbReference>
<gene>
    <name evidence="3" type="ORF">GH741_17770</name>
</gene>
<feature type="chain" id="PRO_5038426486" evidence="2">
    <location>
        <begin position="18"/>
        <end position="331"/>
    </location>
</feature>
<feature type="compositionally biased region" description="Acidic residues" evidence="1">
    <location>
        <begin position="24"/>
        <end position="33"/>
    </location>
</feature>
<feature type="region of interest" description="Disordered" evidence="1">
    <location>
        <begin position="23"/>
        <end position="72"/>
    </location>
</feature>
<dbReference type="Pfam" id="PF20316">
    <property type="entry name" value="DUF6612"/>
    <property type="match status" value="1"/>
</dbReference>
<name>A0A6A8DJ49_9BACI</name>
<feature type="signal peptide" evidence="2">
    <location>
        <begin position="1"/>
        <end position="17"/>
    </location>
</feature>
<reference evidence="3" key="1">
    <citation type="submission" date="2019-11" db="EMBL/GenBank/DDBJ databases">
        <authorList>
            <person name="Li J."/>
        </authorList>
    </citation>
    <scope>NUCLEOTIDE SEQUENCE</scope>
    <source>
        <strain evidence="3">B6B</strain>
    </source>
</reference>
<dbReference type="OrthoDB" id="1957331at2"/>
<evidence type="ECO:0000256" key="1">
    <source>
        <dbReference type="SAM" id="MobiDB-lite"/>
    </source>
</evidence>
<proteinExistence type="predicted"/>
<dbReference type="Gene3D" id="2.50.20.20">
    <property type="match status" value="1"/>
</dbReference>
<sequence>MKKLIVFLLMISIFLLAACNEDSTSNDDAENDSQMDVSQSEEASLESDDDEVEAAEEDTTEDEKESSDDEGDLVDALDVKSILKKSAEAMAEVTSFKGISKFIDDSTFNGVEEKSESTFTMEIILSDPAVMYAKASSVLSETEEGDMEMYMKDGTLYINSEENWFSMPTDSGYGSLYEQYNMYEEEQIEAYVNQSDSFEVIDNGDHYLLSFAGNNEEYKNVVMGSSFGATSELFKEHYENMKINSGTYEVSIDKETFYMTEYKYEYDSETTGELGAITQYSKGTYSLSDFNSIGEITVPEEVIENAQSMGESFVDMQILRGKSINITREIF</sequence>
<dbReference type="RefSeq" id="WP_153738109.1">
    <property type="nucleotide sequence ID" value="NZ_WJNG01000016.1"/>
</dbReference>
<protein>
    <submittedName>
        <fullName evidence="3">Uncharacterized protein</fullName>
    </submittedName>
</protein>
<organism evidence="3 4">
    <name type="scientific">Aquibacillus halophilus</name>
    <dbReference type="NCBI Taxonomy" id="930132"/>
    <lineage>
        <taxon>Bacteria</taxon>
        <taxon>Bacillati</taxon>
        <taxon>Bacillota</taxon>
        <taxon>Bacilli</taxon>
        <taxon>Bacillales</taxon>
        <taxon>Bacillaceae</taxon>
        <taxon>Aquibacillus</taxon>
    </lineage>
</organism>